<comment type="caution">
    <text evidence="3">The sequence shown here is derived from an EMBL/GenBank/DDBJ whole genome shotgun (WGS) entry which is preliminary data.</text>
</comment>
<evidence type="ECO:0000313" key="2">
    <source>
        <dbReference type="EMBL" id="CAF4622164.1"/>
    </source>
</evidence>
<dbReference type="PROSITE" id="PS51194">
    <property type="entry name" value="HELICASE_CTER"/>
    <property type="match status" value="1"/>
</dbReference>
<dbReference type="Pfam" id="PF00271">
    <property type="entry name" value="Helicase_C"/>
    <property type="match status" value="1"/>
</dbReference>
<evidence type="ECO:0000259" key="1">
    <source>
        <dbReference type="PROSITE" id="PS51194"/>
    </source>
</evidence>
<dbReference type="EMBL" id="CAJOBJ010108956">
    <property type="protein sequence ID" value="CAF4622164.1"/>
    <property type="molecule type" value="Genomic_DNA"/>
</dbReference>
<evidence type="ECO:0000313" key="4">
    <source>
        <dbReference type="Proteomes" id="UP000681967"/>
    </source>
</evidence>
<dbReference type="Proteomes" id="UP000681720">
    <property type="component" value="Unassembled WGS sequence"/>
</dbReference>
<gene>
    <name evidence="3" type="ORF">BYL167_LOCUS69586</name>
    <name evidence="2" type="ORF">GIL414_LOCUS39825</name>
</gene>
<dbReference type="InterPro" id="IPR027417">
    <property type="entry name" value="P-loop_NTPase"/>
</dbReference>
<dbReference type="Proteomes" id="UP000681967">
    <property type="component" value="Unassembled WGS sequence"/>
</dbReference>
<sequence length="118" mass="12877">RDLALAQLKKGEKDILVATDVAGRGIDIKDVSMVLNYDMAKTIQDYTHRIGRTGRAGKAGKAVTFLTKEDSATFYELKEVILESPVSVCPPELINHPDAQHKPGTVVTKRNKTAILCA</sequence>
<evidence type="ECO:0000313" key="3">
    <source>
        <dbReference type="EMBL" id="CAF5137540.1"/>
    </source>
</evidence>
<name>A0A8S3FRX5_9BILA</name>
<feature type="non-terminal residue" evidence="3">
    <location>
        <position position="1"/>
    </location>
</feature>
<dbReference type="InterPro" id="IPR001650">
    <property type="entry name" value="Helicase_C-like"/>
</dbReference>
<accession>A0A8S3FRX5</accession>
<dbReference type="CDD" id="cd18787">
    <property type="entry name" value="SF2_C_DEAD"/>
    <property type="match status" value="1"/>
</dbReference>
<dbReference type="AlphaFoldDB" id="A0A8S3FRX5"/>
<protein>
    <recommendedName>
        <fullName evidence="1">Helicase C-terminal domain-containing protein</fullName>
    </recommendedName>
</protein>
<reference evidence="3" key="1">
    <citation type="submission" date="2021-02" db="EMBL/GenBank/DDBJ databases">
        <authorList>
            <person name="Nowell W R."/>
        </authorList>
    </citation>
    <scope>NUCLEOTIDE SEQUENCE</scope>
</reference>
<dbReference type="Gene3D" id="3.40.50.300">
    <property type="entry name" value="P-loop containing nucleotide triphosphate hydrolases"/>
    <property type="match status" value="1"/>
</dbReference>
<dbReference type="PANTHER" id="PTHR47958">
    <property type="entry name" value="ATP-DEPENDENT RNA HELICASE DBP3"/>
    <property type="match status" value="1"/>
</dbReference>
<proteinExistence type="predicted"/>
<dbReference type="SUPFAM" id="SSF52540">
    <property type="entry name" value="P-loop containing nucleoside triphosphate hydrolases"/>
    <property type="match status" value="1"/>
</dbReference>
<feature type="domain" description="Helicase C-terminal" evidence="1">
    <location>
        <begin position="1"/>
        <end position="97"/>
    </location>
</feature>
<organism evidence="3 4">
    <name type="scientific">Rotaria magnacalcarata</name>
    <dbReference type="NCBI Taxonomy" id="392030"/>
    <lineage>
        <taxon>Eukaryota</taxon>
        <taxon>Metazoa</taxon>
        <taxon>Spiralia</taxon>
        <taxon>Gnathifera</taxon>
        <taxon>Rotifera</taxon>
        <taxon>Eurotatoria</taxon>
        <taxon>Bdelloidea</taxon>
        <taxon>Philodinida</taxon>
        <taxon>Philodinidae</taxon>
        <taxon>Rotaria</taxon>
    </lineage>
</organism>
<dbReference type="EMBL" id="CAJOBH010250680">
    <property type="protein sequence ID" value="CAF5137540.1"/>
    <property type="molecule type" value="Genomic_DNA"/>
</dbReference>
<dbReference type="SMART" id="SM00490">
    <property type="entry name" value="HELICc"/>
    <property type="match status" value="1"/>
</dbReference>